<protein>
    <submittedName>
        <fullName evidence="2">Uncharacterized protein</fullName>
    </submittedName>
</protein>
<dbReference type="Proteomes" id="UP001055114">
    <property type="component" value="Unassembled WGS sequence"/>
</dbReference>
<dbReference type="AlphaFoldDB" id="A0AA37K4V5"/>
<feature type="chain" id="PRO_5041435275" evidence="1">
    <location>
        <begin position="20"/>
        <end position="364"/>
    </location>
</feature>
<reference evidence="2" key="1">
    <citation type="submission" date="2022-01" db="EMBL/GenBank/DDBJ databases">
        <title>Novel bile acid biosynthetic pathways are enriched in the microbiome of centenarians.</title>
        <authorList>
            <person name="Sato Y."/>
            <person name="Atarashi K."/>
            <person name="Plichta R.D."/>
            <person name="Arai Y."/>
            <person name="Sasajima S."/>
            <person name="Kearney M.S."/>
            <person name="Suda W."/>
            <person name="Takeshita K."/>
            <person name="Sasaki T."/>
            <person name="Okamoto S."/>
            <person name="Skelly N.A."/>
            <person name="Okamura Y."/>
            <person name="Vlamakis H."/>
            <person name="Li Y."/>
            <person name="Tanoue T."/>
            <person name="Takei H."/>
            <person name="Nittono H."/>
            <person name="Narushima S."/>
            <person name="Irie J."/>
            <person name="Itoh H."/>
            <person name="Moriya K."/>
            <person name="Sugiura Y."/>
            <person name="Suematsu M."/>
            <person name="Moritoki N."/>
            <person name="Shibata S."/>
            <person name="Littman R.D."/>
            <person name="Fischbach A.M."/>
            <person name="Uwamino Y."/>
            <person name="Inoue T."/>
            <person name="Honda A."/>
            <person name="Hattori M."/>
            <person name="Murai T."/>
            <person name="Xavier J.R."/>
            <person name="Hirose N."/>
            <person name="Honda K."/>
        </authorList>
    </citation>
    <scope>NUCLEOTIDE SEQUENCE</scope>
    <source>
        <strain evidence="2">CE91-St3</strain>
    </source>
</reference>
<evidence type="ECO:0000313" key="2">
    <source>
        <dbReference type="EMBL" id="GKH70635.1"/>
    </source>
</evidence>
<gene>
    <name evidence="2" type="ORF">CE91St3_04980</name>
</gene>
<accession>A0AA37K4V5</accession>
<name>A0AA37K4V5_9BACT</name>
<feature type="signal peptide" evidence="1">
    <location>
        <begin position="1"/>
        <end position="19"/>
    </location>
</feature>
<proteinExistence type="predicted"/>
<keyword evidence="1" id="KW-0732">Signal</keyword>
<organism evidence="2 3">
    <name type="scientific">Parabacteroides merdae</name>
    <dbReference type="NCBI Taxonomy" id="46503"/>
    <lineage>
        <taxon>Bacteria</taxon>
        <taxon>Pseudomonadati</taxon>
        <taxon>Bacteroidota</taxon>
        <taxon>Bacteroidia</taxon>
        <taxon>Bacteroidales</taxon>
        <taxon>Tannerellaceae</taxon>
        <taxon>Parabacteroides</taxon>
    </lineage>
</organism>
<comment type="caution">
    <text evidence="2">The sequence shown here is derived from an EMBL/GenBank/DDBJ whole genome shotgun (WGS) entry which is preliminary data.</text>
</comment>
<evidence type="ECO:0000313" key="3">
    <source>
        <dbReference type="Proteomes" id="UP001055114"/>
    </source>
</evidence>
<dbReference type="EMBL" id="BQNZ01000001">
    <property type="protein sequence ID" value="GKH70635.1"/>
    <property type="molecule type" value="Genomic_DNA"/>
</dbReference>
<sequence length="364" mass="40642">MKKFILLFATAFIIFAAQAQTQRTVQGIVRNDLKIAKSAAKAAETDKTFSMKNIKFWVYDGIEEADSLNCNQAALVISWHDGSKTNPDHLVWGYRWPKGEERCGLDMVEAVAKTDKRLLLLVQYTGSMGYTINGIGYEKRSSSQVQIAFDLEGAKKAGNTYPENAQKIADNAIVESQKTGLLIHPFGSDGTSRPAYDYDYWVKNSNEDFHWLAGWYNGYWSYFTRDAQTADWEYSSWGASNRKLTNNTWDAWSYNADMSTWEGTQPGSPLVAATYAPRNASKIMAEPTTETAPEAKVFYSNGSLRLDNLNGYTGYVYSIFGSAVSNFKINSDNETKSVNLNSGIYTFTGVKGSEKVSLKFSVNN</sequence>
<evidence type="ECO:0000256" key="1">
    <source>
        <dbReference type="SAM" id="SignalP"/>
    </source>
</evidence>
<dbReference type="RefSeq" id="WP_226769905.1">
    <property type="nucleotide sequence ID" value="NZ_BQNZ01000001.1"/>
</dbReference>